<comment type="similarity">
    <text evidence="3">Belongs to the arginase family.</text>
</comment>
<keyword evidence="1" id="KW-0479">Metal-binding</keyword>
<reference evidence="5 6" key="1">
    <citation type="submission" date="2016-07" db="EMBL/GenBank/DDBJ databases">
        <title>Pervasive Adenine N6-methylation of Active Genes in Fungi.</title>
        <authorList>
            <consortium name="DOE Joint Genome Institute"/>
            <person name="Mondo S.J."/>
            <person name="Dannebaum R.O."/>
            <person name="Kuo R.C."/>
            <person name="Labutti K."/>
            <person name="Haridas S."/>
            <person name="Kuo A."/>
            <person name="Salamov A."/>
            <person name="Ahrendt S.R."/>
            <person name="Lipzen A."/>
            <person name="Sullivan W."/>
            <person name="Andreopoulos W.B."/>
            <person name="Clum A."/>
            <person name="Lindquist E."/>
            <person name="Daum C."/>
            <person name="Ramamoorthy G.K."/>
            <person name="Gryganskyi A."/>
            <person name="Culley D."/>
            <person name="Magnuson J.K."/>
            <person name="James T.Y."/>
            <person name="O'Malley M.A."/>
            <person name="Stajich J.E."/>
            <person name="Spatafora J.W."/>
            <person name="Visel A."/>
            <person name="Grigoriev I.V."/>
        </authorList>
    </citation>
    <scope>NUCLEOTIDE SEQUENCE [LARGE SCALE GENOMIC DNA]</scope>
    <source>
        <strain evidence="5 6">JEL800</strain>
    </source>
</reference>
<dbReference type="GO" id="GO:0033389">
    <property type="term" value="P:putrescine biosynthetic process from arginine, via agmatine"/>
    <property type="evidence" value="ECO:0007669"/>
    <property type="project" value="TreeGrafter"/>
</dbReference>
<accession>A0A1Y2CMF4</accession>
<evidence type="ECO:0000313" key="6">
    <source>
        <dbReference type="Proteomes" id="UP000193642"/>
    </source>
</evidence>
<evidence type="ECO:0000313" key="5">
    <source>
        <dbReference type="EMBL" id="ORY48199.1"/>
    </source>
</evidence>
<feature type="compositionally biased region" description="Low complexity" evidence="4">
    <location>
        <begin position="1"/>
        <end position="29"/>
    </location>
</feature>
<dbReference type="EMBL" id="MCGO01000012">
    <property type="protein sequence ID" value="ORY48199.1"/>
    <property type="molecule type" value="Genomic_DNA"/>
</dbReference>
<dbReference type="InterPro" id="IPR006035">
    <property type="entry name" value="Ureohydrolase"/>
</dbReference>
<dbReference type="PANTHER" id="PTHR11358:SF26">
    <property type="entry name" value="GUANIDINO ACID HYDROLASE, MITOCHONDRIAL"/>
    <property type="match status" value="1"/>
</dbReference>
<dbReference type="OrthoDB" id="288726at2759"/>
<dbReference type="CDD" id="cd09988">
    <property type="entry name" value="Formimidoylglutamase"/>
    <property type="match status" value="1"/>
</dbReference>
<keyword evidence="2" id="KW-0378">Hydrolase</keyword>
<sequence length="361" mass="37998">MPLVTTTTKTVTTTTRVVSNTETSSTTPTAPAPAPAAAPQGSVPIDRRVADLLHPGIGRHVTLIGFPYDIGCTRNGGRPGSAGGPAAFLRLLQDRRTGTAINPEFGIDLGKLDIGFYGVIDASLTLEDGHKALEAAVKEALDAGSIPFVVGGGNDQSYPNASALLSHLETTPETIGVINIDAHLDVRPRTATGLVHSGTPFRQLLEDPRFVHGASVSPLANPNFVEFAAQGNQCAHSHAEYVKACGGDIVWLRQIQATSSAATLFSETLDRMGGDKLFVSFDLDAVKSADAPGVSAPSPMGLSAQDALEICFNAGTNPRVALFDLSEMNPLVEDYRTPRLTAFMFHYFLMGVATRFGVGAI</sequence>
<feature type="region of interest" description="Disordered" evidence="4">
    <location>
        <begin position="1"/>
        <end position="41"/>
    </location>
</feature>
<name>A0A1Y2CMF4_9FUNG</name>
<organism evidence="5 6">
    <name type="scientific">Rhizoclosmatium globosum</name>
    <dbReference type="NCBI Taxonomy" id="329046"/>
    <lineage>
        <taxon>Eukaryota</taxon>
        <taxon>Fungi</taxon>
        <taxon>Fungi incertae sedis</taxon>
        <taxon>Chytridiomycota</taxon>
        <taxon>Chytridiomycota incertae sedis</taxon>
        <taxon>Chytridiomycetes</taxon>
        <taxon>Chytridiales</taxon>
        <taxon>Chytriomycetaceae</taxon>
        <taxon>Rhizoclosmatium</taxon>
    </lineage>
</organism>
<evidence type="ECO:0000256" key="2">
    <source>
        <dbReference type="ARBA" id="ARBA00022801"/>
    </source>
</evidence>
<dbReference type="Gene3D" id="3.40.800.10">
    <property type="entry name" value="Ureohydrolase domain"/>
    <property type="match status" value="1"/>
</dbReference>
<dbReference type="PROSITE" id="PS51409">
    <property type="entry name" value="ARGINASE_2"/>
    <property type="match status" value="1"/>
</dbReference>
<dbReference type="Proteomes" id="UP000193642">
    <property type="component" value="Unassembled WGS sequence"/>
</dbReference>
<dbReference type="SUPFAM" id="SSF52768">
    <property type="entry name" value="Arginase/deacetylase"/>
    <property type="match status" value="1"/>
</dbReference>
<dbReference type="Pfam" id="PF00491">
    <property type="entry name" value="Arginase"/>
    <property type="match status" value="1"/>
</dbReference>
<evidence type="ECO:0000256" key="4">
    <source>
        <dbReference type="SAM" id="MobiDB-lite"/>
    </source>
</evidence>
<keyword evidence="6" id="KW-1185">Reference proteome</keyword>
<dbReference type="AlphaFoldDB" id="A0A1Y2CMF4"/>
<dbReference type="InterPro" id="IPR023696">
    <property type="entry name" value="Ureohydrolase_dom_sf"/>
</dbReference>
<comment type="caution">
    <text evidence="5">The sequence shown here is derived from an EMBL/GenBank/DDBJ whole genome shotgun (WGS) entry which is preliminary data.</text>
</comment>
<evidence type="ECO:0000256" key="3">
    <source>
        <dbReference type="PROSITE-ProRule" id="PRU00742"/>
    </source>
</evidence>
<dbReference type="GO" id="GO:0008783">
    <property type="term" value="F:agmatinase activity"/>
    <property type="evidence" value="ECO:0007669"/>
    <property type="project" value="TreeGrafter"/>
</dbReference>
<dbReference type="GO" id="GO:0046872">
    <property type="term" value="F:metal ion binding"/>
    <property type="evidence" value="ECO:0007669"/>
    <property type="project" value="UniProtKB-KW"/>
</dbReference>
<dbReference type="PANTHER" id="PTHR11358">
    <property type="entry name" value="ARGINASE/AGMATINASE"/>
    <property type="match status" value="1"/>
</dbReference>
<evidence type="ECO:0000256" key="1">
    <source>
        <dbReference type="ARBA" id="ARBA00022723"/>
    </source>
</evidence>
<proteinExistence type="inferred from homology"/>
<protein>
    <submittedName>
        <fullName evidence="5">Arginase/deacetylase</fullName>
    </submittedName>
</protein>
<dbReference type="STRING" id="329046.A0A1Y2CMF4"/>
<gene>
    <name evidence="5" type="ORF">BCR33DRAFT_848228</name>
</gene>